<reference evidence="1 2" key="1">
    <citation type="submission" date="2019-07" db="EMBL/GenBank/DDBJ databases">
        <title>Draft genome sequence of Brevibacterium aurantiacum XU54 isolated from Xinjiang China.</title>
        <authorList>
            <person name="Xu X."/>
        </authorList>
    </citation>
    <scope>NUCLEOTIDE SEQUENCE [LARGE SCALE GENOMIC DNA]</scope>
    <source>
        <strain evidence="1 2">XU54</strain>
    </source>
</reference>
<dbReference type="Proteomes" id="UP000316406">
    <property type="component" value="Unassembled WGS sequence"/>
</dbReference>
<organism evidence="1 2">
    <name type="scientific">Brevibacterium aurantiacum</name>
    <dbReference type="NCBI Taxonomy" id="273384"/>
    <lineage>
        <taxon>Bacteria</taxon>
        <taxon>Bacillati</taxon>
        <taxon>Actinomycetota</taxon>
        <taxon>Actinomycetes</taxon>
        <taxon>Micrococcales</taxon>
        <taxon>Brevibacteriaceae</taxon>
        <taxon>Brevibacterium</taxon>
    </lineage>
</organism>
<proteinExistence type="predicted"/>
<protein>
    <submittedName>
        <fullName evidence="1">Uncharacterized protein</fullName>
    </submittedName>
</protein>
<sequence>MSTTIVSFDCGAGIILDGQTVANVIEDHAQLCGLCPDMRTDHEKQLDELHQKNWEARVDAALAQAKESA</sequence>
<dbReference type="OrthoDB" id="4809646at2"/>
<evidence type="ECO:0000313" key="1">
    <source>
        <dbReference type="EMBL" id="TSI11307.1"/>
    </source>
</evidence>
<gene>
    <name evidence="1" type="ORF">FO013_21915</name>
</gene>
<evidence type="ECO:0000313" key="2">
    <source>
        <dbReference type="Proteomes" id="UP000316406"/>
    </source>
</evidence>
<dbReference type="EMBL" id="VLTK01000030">
    <property type="protein sequence ID" value="TSI11307.1"/>
    <property type="molecule type" value="Genomic_DNA"/>
</dbReference>
<dbReference type="RefSeq" id="WP_143924685.1">
    <property type="nucleotide sequence ID" value="NZ_VLTK01000030.1"/>
</dbReference>
<comment type="caution">
    <text evidence="1">The sequence shown here is derived from an EMBL/GenBank/DDBJ whole genome shotgun (WGS) entry which is preliminary data.</text>
</comment>
<accession>A0A556C1I8</accession>
<keyword evidence="2" id="KW-1185">Reference proteome</keyword>
<dbReference type="AlphaFoldDB" id="A0A556C1I8"/>
<name>A0A556C1I8_BREAU</name>